<dbReference type="EMBL" id="CP080467">
    <property type="protein sequence ID" value="UNO50659.1"/>
    <property type="molecule type" value="Genomic_DNA"/>
</dbReference>
<dbReference type="AlphaFoldDB" id="T0BNQ0"/>
<proteinExistence type="predicted"/>
<dbReference type="Gene3D" id="3.40.50.620">
    <property type="entry name" value="HUPs"/>
    <property type="match status" value="1"/>
</dbReference>
<accession>T0BNQ0</accession>
<evidence type="ECO:0000313" key="1">
    <source>
        <dbReference type="EMBL" id="UNO50659.1"/>
    </source>
</evidence>
<dbReference type="InterPro" id="IPR052188">
    <property type="entry name" value="Ni-pincer_cofactor_biosynth"/>
</dbReference>
<dbReference type="CDD" id="cd01990">
    <property type="entry name" value="LarE-like"/>
    <property type="match status" value="1"/>
</dbReference>
<dbReference type="Pfam" id="PF02540">
    <property type="entry name" value="NAD_synthase"/>
    <property type="match status" value="1"/>
</dbReference>
<dbReference type="STRING" id="1356854.N007_16070"/>
<accession>A0A9E6ZWY2</accession>
<dbReference type="InterPro" id="IPR014729">
    <property type="entry name" value="Rossmann-like_a/b/a_fold"/>
</dbReference>
<organism evidence="1 2">
    <name type="scientific">Alicyclobacillus acidoterrestris (strain ATCC 49025 / DSM 3922 / CIP 106132 / NCIMB 13137 / GD3B)</name>
    <dbReference type="NCBI Taxonomy" id="1356854"/>
    <lineage>
        <taxon>Bacteria</taxon>
        <taxon>Bacillati</taxon>
        <taxon>Bacillota</taxon>
        <taxon>Bacilli</taxon>
        <taxon>Bacillales</taxon>
        <taxon>Alicyclobacillaceae</taxon>
        <taxon>Alicyclobacillus</taxon>
    </lineage>
</organism>
<dbReference type="InterPro" id="IPR022310">
    <property type="entry name" value="NAD/GMP_synthase"/>
</dbReference>
<dbReference type="GO" id="GO:0016783">
    <property type="term" value="F:sulfurtransferase activity"/>
    <property type="evidence" value="ECO:0007669"/>
    <property type="project" value="InterPro"/>
</dbReference>
<dbReference type="PIRSF" id="PIRSF006661">
    <property type="entry name" value="PP-lp_UCP006661"/>
    <property type="match status" value="1"/>
</dbReference>
<dbReference type="NCBIfam" id="TIGR00268">
    <property type="entry name" value="ATP-dependent sacrificial sulfur transferase LarE"/>
    <property type="match status" value="1"/>
</dbReference>
<dbReference type="eggNOG" id="COG1606">
    <property type="taxonomic scope" value="Bacteria"/>
</dbReference>
<evidence type="ECO:0000313" key="2">
    <source>
        <dbReference type="Proteomes" id="UP000829401"/>
    </source>
</evidence>
<dbReference type="SUPFAM" id="SSF52402">
    <property type="entry name" value="Adenine nucleotide alpha hydrolases-like"/>
    <property type="match status" value="1"/>
</dbReference>
<sequence>MDAIMQKYEQLGELLHSLKRVVVAFSGGVDSSFLLKASLEFLGKDAVLAVTADSETYPERERDEAIQLARELGAHHRVIQTSELNIPGYAENPTNRCFFCKQELFSHLIPIAKQDGYEHVVFGAIADDLGEHRPGLRAAREGGVRAPLMEVGLKKTEIRYLSNKFGLSTWDKPSFACLSSRIPYGQVITLEKLSMIDKAEAFLMKLGFRQVRVRQHEGKLARIEVPPAQLSDLVAVADLVVEKLKEIGYTYVSIDLQGYRSGSLNEAL</sequence>
<dbReference type="InterPro" id="IPR005232">
    <property type="entry name" value="LarE"/>
</dbReference>
<dbReference type="KEGG" id="aaco:K1I37_09600"/>
<dbReference type="RefSeq" id="WP_021298358.1">
    <property type="nucleotide sequence ID" value="NZ_AURB01000185.1"/>
</dbReference>
<gene>
    <name evidence="1" type="primary">larE</name>
    <name evidence="1" type="ORF">K1I37_09600</name>
</gene>
<dbReference type="OrthoDB" id="9776919at2"/>
<dbReference type="Proteomes" id="UP000829401">
    <property type="component" value="Chromosome"/>
</dbReference>
<keyword evidence="2" id="KW-1185">Reference proteome</keyword>
<dbReference type="GO" id="GO:0006163">
    <property type="term" value="P:purine nucleotide metabolic process"/>
    <property type="evidence" value="ECO:0007669"/>
    <property type="project" value="UniProtKB-ARBA"/>
</dbReference>
<protein>
    <submittedName>
        <fullName evidence="1">ATP-dependent sacrificial sulfur transferase LarE</fullName>
    </submittedName>
</protein>
<dbReference type="PANTHER" id="PTHR43169:SF2">
    <property type="entry name" value="NAD_GMP SYNTHASE DOMAIN-CONTAINING PROTEIN"/>
    <property type="match status" value="1"/>
</dbReference>
<reference evidence="2" key="1">
    <citation type="journal article" date="2022" name="G3 (Bethesda)">
        <title>Unveiling the complete genome sequence of Alicyclobacillus acidoterrestris DSM 3922T, a taint-producing strain.</title>
        <authorList>
            <person name="Leonardo I.C."/>
            <person name="Barreto Crespo M.T."/>
            <person name="Gaspar F.B."/>
        </authorList>
    </citation>
    <scope>NUCLEOTIDE SEQUENCE [LARGE SCALE GENOMIC DNA]</scope>
    <source>
        <strain evidence="2">DSM 3922</strain>
    </source>
</reference>
<name>T0BNQ0_ALIAG</name>
<keyword evidence="1" id="KW-0808">Transferase</keyword>
<dbReference type="PANTHER" id="PTHR43169">
    <property type="entry name" value="EXSB FAMILY PROTEIN"/>
    <property type="match status" value="1"/>
</dbReference>